<sequence length="152" mass="15805">MQLFILQIALLAVLAASRPLCGRANDKWLVNHFSSGVAPHSISQITSFNLMRPAANQTIPCSNVTGAALSSTPFLVPVPDGKCLAGSGFSFSFRQVEDYAVELTVRDAEGATATYTSGPGAVTTSSTGPGLHDTAAVYVGPTEFELVKEASA</sequence>
<protein>
    <recommendedName>
        <fullName evidence="4">PA14 domain-containing protein</fullName>
    </recommendedName>
</protein>
<evidence type="ECO:0000313" key="3">
    <source>
        <dbReference type="Proteomes" id="UP000294003"/>
    </source>
</evidence>
<evidence type="ECO:0000256" key="1">
    <source>
        <dbReference type="SAM" id="SignalP"/>
    </source>
</evidence>
<evidence type="ECO:0000313" key="2">
    <source>
        <dbReference type="EMBL" id="RYO94159.1"/>
    </source>
</evidence>
<comment type="caution">
    <text evidence="2">The sequence shown here is derived from an EMBL/GenBank/DDBJ whole genome shotgun (WGS) entry which is preliminary data.</text>
</comment>
<dbReference type="EMBL" id="QJNS01000012">
    <property type="protein sequence ID" value="RYO94159.1"/>
    <property type="molecule type" value="Genomic_DNA"/>
</dbReference>
<evidence type="ECO:0008006" key="4">
    <source>
        <dbReference type="Google" id="ProtNLM"/>
    </source>
</evidence>
<organism evidence="2 3">
    <name type="scientific">Monosporascus cannonballus</name>
    <dbReference type="NCBI Taxonomy" id="155416"/>
    <lineage>
        <taxon>Eukaryota</taxon>
        <taxon>Fungi</taxon>
        <taxon>Dikarya</taxon>
        <taxon>Ascomycota</taxon>
        <taxon>Pezizomycotina</taxon>
        <taxon>Sordariomycetes</taxon>
        <taxon>Xylariomycetidae</taxon>
        <taxon>Xylariales</taxon>
        <taxon>Xylariales incertae sedis</taxon>
        <taxon>Monosporascus</taxon>
    </lineage>
</organism>
<dbReference type="Proteomes" id="UP000294003">
    <property type="component" value="Unassembled WGS sequence"/>
</dbReference>
<feature type="signal peptide" evidence="1">
    <location>
        <begin position="1"/>
        <end position="17"/>
    </location>
</feature>
<proteinExistence type="predicted"/>
<name>A0ABY0HMJ7_9PEZI</name>
<gene>
    <name evidence="2" type="ORF">DL762_000669</name>
</gene>
<keyword evidence="3" id="KW-1185">Reference proteome</keyword>
<reference evidence="2 3" key="1">
    <citation type="submission" date="2018-06" db="EMBL/GenBank/DDBJ databases">
        <title>Complete Genomes of Monosporascus.</title>
        <authorList>
            <person name="Robinson A.J."/>
            <person name="Natvig D.O."/>
        </authorList>
    </citation>
    <scope>NUCLEOTIDE SEQUENCE [LARGE SCALE GENOMIC DNA]</scope>
    <source>
        <strain evidence="2 3">CBS 609.92</strain>
    </source>
</reference>
<accession>A0ABY0HMJ7</accession>
<keyword evidence="1" id="KW-0732">Signal</keyword>
<feature type="chain" id="PRO_5046956878" description="PA14 domain-containing protein" evidence="1">
    <location>
        <begin position="18"/>
        <end position="152"/>
    </location>
</feature>